<dbReference type="PANTHER" id="PTHR46743:SF2">
    <property type="entry name" value="TEICHOIC ACIDS EXPORT ATP-BINDING PROTEIN TAGH"/>
    <property type="match status" value="1"/>
</dbReference>
<comment type="caution">
    <text evidence="1">The sequence shown here is derived from an EMBL/GenBank/DDBJ whole genome shotgun (WGS) entry which is preliminary data.</text>
</comment>
<protein>
    <recommendedName>
        <fullName evidence="2">ABC transporter domain-containing protein</fullName>
    </recommendedName>
</protein>
<reference evidence="1" key="1">
    <citation type="journal article" date="2014" name="Front. Microbiol.">
        <title>High frequency of phylogenetically diverse reductive dehalogenase-homologous genes in deep subseafloor sedimentary metagenomes.</title>
        <authorList>
            <person name="Kawai M."/>
            <person name="Futagami T."/>
            <person name="Toyoda A."/>
            <person name="Takaki Y."/>
            <person name="Nishi S."/>
            <person name="Hori S."/>
            <person name="Arai W."/>
            <person name="Tsubouchi T."/>
            <person name="Morono Y."/>
            <person name="Uchiyama I."/>
            <person name="Ito T."/>
            <person name="Fujiyama A."/>
            <person name="Inagaki F."/>
            <person name="Takami H."/>
        </authorList>
    </citation>
    <scope>NUCLEOTIDE SEQUENCE</scope>
    <source>
        <strain evidence="1">Expedition CK06-06</strain>
    </source>
</reference>
<sequence>MIRRVIRFAELEDVKNERIRFFSAGMKTRLSLAMMLDIRADLYLLDEVFIGGDLNYREKCLSVLNGWRAEGRTLLLATHRLPTLQDFDSVIVLDDGGVVGLGAPEDMIELYTRLRRERGAER</sequence>
<dbReference type="AlphaFoldDB" id="X0Z4K2"/>
<organism evidence="1">
    <name type="scientific">marine sediment metagenome</name>
    <dbReference type="NCBI Taxonomy" id="412755"/>
    <lineage>
        <taxon>unclassified sequences</taxon>
        <taxon>metagenomes</taxon>
        <taxon>ecological metagenomes</taxon>
    </lineage>
</organism>
<evidence type="ECO:0008006" key="2">
    <source>
        <dbReference type="Google" id="ProtNLM"/>
    </source>
</evidence>
<dbReference type="InterPro" id="IPR027417">
    <property type="entry name" value="P-loop_NTPase"/>
</dbReference>
<gene>
    <name evidence="1" type="ORF">S01H4_16537</name>
</gene>
<dbReference type="PANTHER" id="PTHR46743">
    <property type="entry name" value="TEICHOIC ACIDS EXPORT ATP-BINDING PROTEIN TAGH"/>
    <property type="match status" value="1"/>
</dbReference>
<dbReference type="SUPFAM" id="SSF52540">
    <property type="entry name" value="P-loop containing nucleoside triphosphate hydrolases"/>
    <property type="match status" value="1"/>
</dbReference>
<name>X0Z4K2_9ZZZZ</name>
<proteinExistence type="predicted"/>
<dbReference type="EMBL" id="BART01007255">
    <property type="protein sequence ID" value="GAG55368.1"/>
    <property type="molecule type" value="Genomic_DNA"/>
</dbReference>
<accession>X0Z4K2</accession>
<dbReference type="InterPro" id="IPR050683">
    <property type="entry name" value="Bact_Polysacc_Export_ATP-bd"/>
</dbReference>
<evidence type="ECO:0000313" key="1">
    <source>
        <dbReference type="EMBL" id="GAG55368.1"/>
    </source>
</evidence>
<dbReference type="Gene3D" id="3.40.50.300">
    <property type="entry name" value="P-loop containing nucleotide triphosphate hydrolases"/>
    <property type="match status" value="1"/>
</dbReference>